<evidence type="ECO:0000313" key="1">
    <source>
        <dbReference type="EMBL" id="MBT0725125.1"/>
    </source>
</evidence>
<evidence type="ECO:0000313" key="2">
    <source>
        <dbReference type="Proteomes" id="UP000790096"/>
    </source>
</evidence>
<dbReference type="GO" id="GO:0009007">
    <property type="term" value="F:site-specific DNA-methyltransferase (adenine-specific) activity"/>
    <property type="evidence" value="ECO:0007669"/>
    <property type="project" value="UniProtKB-EC"/>
</dbReference>
<organism evidence="1 2">
    <name type="scientific">Rosenbergiella gaditana</name>
    <dbReference type="NCBI Taxonomy" id="2726987"/>
    <lineage>
        <taxon>Bacteria</taxon>
        <taxon>Pseudomonadati</taxon>
        <taxon>Pseudomonadota</taxon>
        <taxon>Gammaproteobacteria</taxon>
        <taxon>Enterobacterales</taxon>
        <taxon>Erwiniaceae</taxon>
        <taxon>Rosenbergiella</taxon>
    </lineage>
</organism>
<dbReference type="EMBL" id="JABBFR010000017">
    <property type="protein sequence ID" value="MBT0725125.1"/>
    <property type="molecule type" value="Genomic_DNA"/>
</dbReference>
<proteinExistence type="predicted"/>
<dbReference type="RefSeq" id="WP_214237780.1">
    <property type="nucleotide sequence ID" value="NZ_JABBFR010000017.1"/>
</dbReference>
<name>A0ABS5SYF1_9GAMM</name>
<keyword evidence="1" id="KW-0489">Methyltransferase</keyword>
<keyword evidence="1" id="KW-0808">Transferase</keyword>
<reference evidence="1 2" key="1">
    <citation type="submission" date="2020-04" db="EMBL/GenBank/DDBJ databases">
        <title>Genome sequencing of Rosenbergiella species.</title>
        <authorList>
            <person name="Alvarez-Perez S."/>
            <person name="Lievens B."/>
        </authorList>
    </citation>
    <scope>NUCLEOTIDE SEQUENCE [LARGE SCALE GENOMIC DNA]</scope>
    <source>
        <strain evidence="1 2">S61</strain>
    </source>
</reference>
<comment type="caution">
    <text evidence="1">The sequence shown here is derived from an EMBL/GenBank/DDBJ whole genome shotgun (WGS) entry which is preliminary data.</text>
</comment>
<dbReference type="EC" id="2.1.1.72" evidence="1"/>
<accession>A0ABS5SYF1</accession>
<protein>
    <submittedName>
        <fullName evidence="1">Phage N-6-adenine-methyltransferase</fullName>
        <ecNumber evidence="1">2.1.1.72</ecNumber>
    </submittedName>
</protein>
<dbReference type="InterPro" id="IPR008593">
    <property type="entry name" value="Dam_MeTrfase"/>
</dbReference>
<sequence length="181" mass="20615">MTLKSTTDADDKDCWQTPVWLFDALDIEFGFWLDVAANKHNALCTQFFTEEANALERDWESHGAIWCNPPYSKILPWVEKAAEQSRKQHKAVVLLVLEDMSVGWFSKALDTVDEVRVITDGRVNFVHAGTGKEKKGNSKGSMLLIWRPFTNPRRLITTVSKHTLEQIGKKVRTGEILEVVQ</sequence>
<keyword evidence="2" id="KW-1185">Reference proteome</keyword>
<dbReference type="NCBIfam" id="TIGR01712">
    <property type="entry name" value="phage_N6A_met"/>
    <property type="match status" value="1"/>
</dbReference>
<gene>
    <name evidence="1" type="ORF">HH682_12005</name>
</gene>
<dbReference type="Proteomes" id="UP000790096">
    <property type="component" value="Unassembled WGS sequence"/>
</dbReference>
<dbReference type="Pfam" id="PF05869">
    <property type="entry name" value="Dam"/>
    <property type="match status" value="1"/>
</dbReference>
<dbReference type="GO" id="GO:0032259">
    <property type="term" value="P:methylation"/>
    <property type="evidence" value="ECO:0007669"/>
    <property type="project" value="UniProtKB-KW"/>
</dbReference>